<keyword evidence="1" id="KW-0175">Coiled coil</keyword>
<accession>A0A9N9EKQ1</accession>
<dbReference type="AlphaFoldDB" id="A0A9N9EKQ1"/>
<evidence type="ECO:0000256" key="1">
    <source>
        <dbReference type="SAM" id="Coils"/>
    </source>
</evidence>
<protein>
    <submittedName>
        <fullName evidence="3">6361_t:CDS:1</fullName>
    </submittedName>
</protein>
<dbReference type="OrthoDB" id="10656719at2759"/>
<feature type="region of interest" description="Disordered" evidence="2">
    <location>
        <begin position="334"/>
        <end position="353"/>
    </location>
</feature>
<dbReference type="EMBL" id="CAJVPS010014314">
    <property type="protein sequence ID" value="CAG8681668.1"/>
    <property type="molecule type" value="Genomic_DNA"/>
</dbReference>
<comment type="caution">
    <text evidence="3">The sequence shown here is derived from an EMBL/GenBank/DDBJ whole genome shotgun (WGS) entry which is preliminary data.</text>
</comment>
<keyword evidence="4" id="KW-1185">Reference proteome</keyword>
<dbReference type="Proteomes" id="UP000789508">
    <property type="component" value="Unassembled WGS sequence"/>
</dbReference>
<sequence length="353" mass="40495">MEDSDGNNRSLDEAEEIMLELQAESQVEIQTIALSSQEVEKKKLEKTRKETERTALNAKIDKLVSDKLTEFRNELTTTYKIKDGFELTKKADGTVDKDNRKEYGDLLQIKIRLETIRYLESGDESKDSSDDDENTAYNNLKTIQDNYNNSKLLLFSTIPGTTSADKCKRIKETTNDLQAYHDDYENLETAFTEDLKNKWQSAEANNFKTSAKLKELLESSFLKKDDKYDDFFKHIKGGTNGYENVKDVDTWGKLLLKDPKIVIITIKRYEYDNMEDTGDDKDKKKTQLERKIKKVLNKKGIDNLTDVEINTTLYEVAIGTKTLHAKALKDDLTEYSTTDDDTGNGNQTTDDTK</sequence>
<evidence type="ECO:0000313" key="4">
    <source>
        <dbReference type="Proteomes" id="UP000789508"/>
    </source>
</evidence>
<name>A0A9N9EKQ1_9GLOM</name>
<feature type="coiled-coil region" evidence="1">
    <location>
        <begin position="34"/>
        <end position="61"/>
    </location>
</feature>
<evidence type="ECO:0000256" key="2">
    <source>
        <dbReference type="SAM" id="MobiDB-lite"/>
    </source>
</evidence>
<proteinExistence type="predicted"/>
<gene>
    <name evidence="3" type="ORF">ALEPTO_LOCUS10877</name>
</gene>
<feature type="compositionally biased region" description="Low complexity" evidence="2">
    <location>
        <begin position="343"/>
        <end position="353"/>
    </location>
</feature>
<reference evidence="3" key="1">
    <citation type="submission" date="2021-06" db="EMBL/GenBank/DDBJ databases">
        <authorList>
            <person name="Kallberg Y."/>
            <person name="Tangrot J."/>
            <person name="Rosling A."/>
        </authorList>
    </citation>
    <scope>NUCLEOTIDE SEQUENCE</scope>
    <source>
        <strain evidence="3">FL130A</strain>
    </source>
</reference>
<evidence type="ECO:0000313" key="3">
    <source>
        <dbReference type="EMBL" id="CAG8681668.1"/>
    </source>
</evidence>
<organism evidence="3 4">
    <name type="scientific">Ambispora leptoticha</name>
    <dbReference type="NCBI Taxonomy" id="144679"/>
    <lineage>
        <taxon>Eukaryota</taxon>
        <taxon>Fungi</taxon>
        <taxon>Fungi incertae sedis</taxon>
        <taxon>Mucoromycota</taxon>
        <taxon>Glomeromycotina</taxon>
        <taxon>Glomeromycetes</taxon>
        <taxon>Archaeosporales</taxon>
        <taxon>Ambisporaceae</taxon>
        <taxon>Ambispora</taxon>
    </lineage>
</organism>